<proteinExistence type="predicted"/>
<evidence type="ECO:0000313" key="2">
    <source>
        <dbReference type="EMBL" id="EFF84137.1"/>
    </source>
</evidence>
<dbReference type="InterPro" id="IPR052898">
    <property type="entry name" value="ACAD10-like"/>
</dbReference>
<feature type="domain" description="Aminoglycoside phosphotransferase" evidence="1">
    <location>
        <begin position="46"/>
        <end position="273"/>
    </location>
</feature>
<dbReference type="InterPro" id="IPR041726">
    <property type="entry name" value="ACAD10_11_N"/>
</dbReference>
<comment type="caution">
    <text evidence="2">The sequence shown here is derived from an EMBL/GenBank/DDBJ whole genome shotgun (WGS) entry which is preliminary data.</text>
</comment>
<protein>
    <submittedName>
        <fullName evidence="2">Phosphotransferase enzyme family</fullName>
    </submittedName>
</protein>
<accession>D4XKZ6</accession>
<organism evidence="2 3">
    <name type="scientific">Acinetobacter haemolyticus ATCC 19194</name>
    <dbReference type="NCBI Taxonomy" id="707232"/>
    <lineage>
        <taxon>Bacteria</taxon>
        <taxon>Pseudomonadati</taxon>
        <taxon>Pseudomonadota</taxon>
        <taxon>Gammaproteobacteria</taxon>
        <taxon>Moraxellales</taxon>
        <taxon>Moraxellaceae</taxon>
        <taxon>Acinetobacter</taxon>
    </lineage>
</organism>
<keyword evidence="2" id="KW-0808">Transferase</keyword>
<dbReference type="CDD" id="cd05154">
    <property type="entry name" value="ACAD10_11_N-like"/>
    <property type="match status" value="1"/>
</dbReference>
<dbReference type="PANTHER" id="PTHR47829:SF1">
    <property type="entry name" value="HAD FAMILY PHOSPHATASE"/>
    <property type="match status" value="1"/>
</dbReference>
<dbReference type="InterPro" id="IPR011009">
    <property type="entry name" value="Kinase-like_dom_sf"/>
</dbReference>
<sequence length="381" mass="44005">MVADKDIKMTVIDVGGQVRHGEELDISAVETWLKKQGIVLEGQAQVTQYSGGASNWTYRIQYENTDLILRRPPKGTKAKSAHDMAREYNVQKHLAPFYPVLPEMVALCQDDSVIGCDFYVMQRIEGIIPRANLPKELQLDEQQVRQLCLNVLDKLIELHQVPYQGTELEKLGKGEGYCRRQVEGWDGRYSKALTPNVPDFSFVREWLKQHIPTDTKTCVIHNDWRFDNVILDPQQPTQVIGVLDWEMATLGDPLMDLGSALAYWIQEDDDALMKSSRRQPTNLKGMLTRQQVVDYYLEKTDLKPNNWTFYEVFGLFRLAVIAQQIYYRYYHQQTDNPAFKDFWIMIHALHIRALKLIAENNAEAQQLIPEYGAKLKDILKG</sequence>
<dbReference type="Pfam" id="PF01636">
    <property type="entry name" value="APH"/>
    <property type="match status" value="1"/>
</dbReference>
<gene>
    <name evidence="2" type="ORF">HMP0015_0388</name>
</gene>
<dbReference type="EMBL" id="ADMT01000075">
    <property type="protein sequence ID" value="EFF84137.1"/>
    <property type="molecule type" value="Genomic_DNA"/>
</dbReference>
<evidence type="ECO:0000313" key="3">
    <source>
        <dbReference type="Proteomes" id="UP000003085"/>
    </source>
</evidence>
<dbReference type="SUPFAM" id="SSF56112">
    <property type="entry name" value="Protein kinase-like (PK-like)"/>
    <property type="match status" value="1"/>
</dbReference>
<dbReference type="HOGENOM" id="CLU_007526_0_0_6"/>
<dbReference type="PANTHER" id="PTHR47829">
    <property type="entry name" value="HYDROLASE, PUTATIVE (AFU_ORTHOLOGUE AFUA_1G12880)-RELATED"/>
    <property type="match status" value="1"/>
</dbReference>
<dbReference type="Gene3D" id="3.30.200.20">
    <property type="entry name" value="Phosphorylase Kinase, domain 1"/>
    <property type="match status" value="1"/>
</dbReference>
<name>D4XKZ6_ACIHA</name>
<dbReference type="AlphaFoldDB" id="D4XKZ6"/>
<reference evidence="3" key="1">
    <citation type="submission" date="2010-03" db="EMBL/GenBank/DDBJ databases">
        <title>Complete sequence of Mobiluncus curtisii ATCC 43063.</title>
        <authorList>
            <person name="Muzny D."/>
            <person name="Qin X."/>
            <person name="Deng J."/>
            <person name="Jiang H."/>
            <person name="Liu Y."/>
            <person name="Qu J."/>
            <person name="Song X.-Z."/>
            <person name="Zhang L."/>
            <person name="Thornton R."/>
            <person name="Coyle M."/>
            <person name="Francisco L."/>
            <person name="Jackson L."/>
            <person name="Javaid M."/>
            <person name="Korchina V."/>
            <person name="Kovar C."/>
            <person name="Mata R."/>
            <person name="Mathew T."/>
            <person name="Ngo R."/>
            <person name="Nguyen L."/>
            <person name="Nguyen N."/>
            <person name="Okwuonu G."/>
            <person name="Ongeri F."/>
            <person name="Pham C."/>
            <person name="Simmons D."/>
            <person name="Wilczek-Boney K."/>
            <person name="Hale W."/>
            <person name="Jakkamsetti A."/>
            <person name="Pham P."/>
            <person name="Ruth R."/>
            <person name="San Lucas F."/>
            <person name="Warren J."/>
            <person name="Zhang J."/>
            <person name="Zhao Z."/>
            <person name="Zhou C."/>
            <person name="Zhu D."/>
            <person name="Lee S."/>
            <person name="Bess C."/>
            <person name="Blankenburg K."/>
            <person name="Forbes L."/>
            <person name="Fu Q."/>
            <person name="Gubbala S."/>
            <person name="Hirani K."/>
            <person name="Jayaseelan J.C."/>
            <person name="Lara F."/>
            <person name="Munidasa M."/>
            <person name="Palculict T."/>
            <person name="Patil S."/>
            <person name="Pu L.-L."/>
            <person name="Saada N."/>
            <person name="Tang L."/>
            <person name="Weissenberger G."/>
            <person name="Zhu Y."/>
            <person name="Hemphill L."/>
            <person name="Shang Y."/>
            <person name="Youmans B."/>
            <person name="Ayvaz T."/>
            <person name="Ross M."/>
            <person name="Santibanez J."/>
            <person name="Aqrawi P."/>
            <person name="Gross S."/>
            <person name="Joshi V."/>
            <person name="Fowler G."/>
            <person name="Nazareth L."/>
            <person name="Reid J."/>
            <person name="Worley K."/>
            <person name="Petrosino J."/>
            <person name="Highlander S."/>
            <person name="Gibbs R."/>
            <person name="Gibbs R."/>
        </authorList>
    </citation>
    <scope>NUCLEOTIDE SEQUENCE [LARGE SCALE GENOMIC DNA]</scope>
    <source>
        <strain evidence="3">ATCC 19194</strain>
    </source>
</reference>
<dbReference type="InterPro" id="IPR002575">
    <property type="entry name" value="Aminoglycoside_PTrfase"/>
</dbReference>
<dbReference type="Gene3D" id="3.90.1200.10">
    <property type="match status" value="1"/>
</dbReference>
<evidence type="ECO:0000259" key="1">
    <source>
        <dbReference type="Pfam" id="PF01636"/>
    </source>
</evidence>
<dbReference type="GO" id="GO:0016740">
    <property type="term" value="F:transferase activity"/>
    <property type="evidence" value="ECO:0007669"/>
    <property type="project" value="UniProtKB-KW"/>
</dbReference>
<dbReference type="Proteomes" id="UP000003085">
    <property type="component" value="Unassembled WGS sequence"/>
</dbReference>